<sequence length="190" mass="20403">MSVTSALKQGMLMLLAVSAPLGARPLLPPLPVVDDCVLATSATTLDYGVRSLAQLHGSSRGDYLTPGRRRIQVRISCPRPRSMALHITSADRGRTTIAYGEQGRLQVEVQEAMLDGSPVALSLFNAQGGSRETANQLLAGDEIRLPEKVSGRLLVLWLEFEPQLLPLAASGLQSSEAHLRLSLVAPGSWR</sequence>
<evidence type="ECO:0000256" key="1">
    <source>
        <dbReference type="SAM" id="SignalP"/>
    </source>
</evidence>
<dbReference type="RefSeq" id="WP_169403499.1">
    <property type="nucleotide sequence ID" value="NZ_JAADJU010000006.1"/>
</dbReference>
<name>A0A848MJD4_9GAMM</name>
<comment type="caution">
    <text evidence="2">The sequence shown here is derived from an EMBL/GenBank/DDBJ whole genome shotgun (WGS) entry which is preliminary data.</text>
</comment>
<evidence type="ECO:0008006" key="4">
    <source>
        <dbReference type="Google" id="ProtNLM"/>
    </source>
</evidence>
<reference evidence="2 3" key="2">
    <citation type="submission" date="2020-06" db="EMBL/GenBank/DDBJ databases">
        <title>Polyphasic characterization of a Rahnella strain isolated from tree sap.</title>
        <authorList>
            <person name="Kim I.S."/>
        </authorList>
    </citation>
    <scope>NUCLEOTIDE SEQUENCE [LARGE SCALE GENOMIC DNA]</scope>
    <source>
        <strain evidence="2 3">SAP-1</strain>
    </source>
</reference>
<dbReference type="Proteomes" id="UP000585363">
    <property type="component" value="Unassembled WGS sequence"/>
</dbReference>
<protein>
    <recommendedName>
        <fullName evidence="4">Fimbrial protein</fullName>
    </recommendedName>
</protein>
<keyword evidence="1" id="KW-0732">Signal</keyword>
<feature type="signal peptide" evidence="1">
    <location>
        <begin position="1"/>
        <end position="23"/>
    </location>
</feature>
<reference evidence="2 3" key="1">
    <citation type="submission" date="2020-01" db="EMBL/GenBank/DDBJ databases">
        <authorList>
            <person name="Lee S.D."/>
        </authorList>
    </citation>
    <scope>NUCLEOTIDE SEQUENCE [LARGE SCALE GENOMIC DNA]</scope>
    <source>
        <strain evidence="2 3">SAP-1</strain>
    </source>
</reference>
<gene>
    <name evidence="2" type="ORF">GW590_13095</name>
</gene>
<proteinExistence type="predicted"/>
<dbReference type="AlphaFoldDB" id="A0A848MJD4"/>
<evidence type="ECO:0000313" key="3">
    <source>
        <dbReference type="Proteomes" id="UP000585363"/>
    </source>
</evidence>
<feature type="chain" id="PRO_5032634330" description="Fimbrial protein" evidence="1">
    <location>
        <begin position="24"/>
        <end position="190"/>
    </location>
</feature>
<organism evidence="2 3">
    <name type="scientific">Rouxiella aceris</name>
    <dbReference type="NCBI Taxonomy" id="2703884"/>
    <lineage>
        <taxon>Bacteria</taxon>
        <taxon>Pseudomonadati</taxon>
        <taxon>Pseudomonadota</taxon>
        <taxon>Gammaproteobacteria</taxon>
        <taxon>Enterobacterales</taxon>
        <taxon>Yersiniaceae</taxon>
        <taxon>Rouxiella</taxon>
    </lineage>
</organism>
<keyword evidence="3" id="KW-1185">Reference proteome</keyword>
<dbReference type="EMBL" id="JAADJU010000006">
    <property type="protein sequence ID" value="NMP27795.1"/>
    <property type="molecule type" value="Genomic_DNA"/>
</dbReference>
<evidence type="ECO:0000313" key="2">
    <source>
        <dbReference type="EMBL" id="NMP27795.1"/>
    </source>
</evidence>
<accession>A0A848MJD4</accession>